<accession>A0ABW0VQ73</accession>
<organism evidence="2 3">
    <name type="scientific">Paenibacillus solisilvae</name>
    <dbReference type="NCBI Taxonomy" id="2486751"/>
    <lineage>
        <taxon>Bacteria</taxon>
        <taxon>Bacillati</taxon>
        <taxon>Bacillota</taxon>
        <taxon>Bacilli</taxon>
        <taxon>Bacillales</taxon>
        <taxon>Paenibacillaceae</taxon>
        <taxon>Paenibacillus</taxon>
    </lineage>
</organism>
<name>A0ABW0VQ73_9BACL</name>
<feature type="region of interest" description="Disordered" evidence="1">
    <location>
        <begin position="39"/>
        <end position="59"/>
    </location>
</feature>
<dbReference type="Proteomes" id="UP001596047">
    <property type="component" value="Unassembled WGS sequence"/>
</dbReference>
<evidence type="ECO:0000256" key="1">
    <source>
        <dbReference type="SAM" id="MobiDB-lite"/>
    </source>
</evidence>
<protein>
    <submittedName>
        <fullName evidence="2">Uncharacterized protein</fullName>
    </submittedName>
</protein>
<keyword evidence="3" id="KW-1185">Reference proteome</keyword>
<evidence type="ECO:0000313" key="3">
    <source>
        <dbReference type="Proteomes" id="UP001596047"/>
    </source>
</evidence>
<dbReference type="RefSeq" id="WP_379186494.1">
    <property type="nucleotide sequence ID" value="NZ_JBHSOW010000014.1"/>
</dbReference>
<reference evidence="3" key="1">
    <citation type="journal article" date="2019" name="Int. J. Syst. Evol. Microbiol.">
        <title>The Global Catalogue of Microorganisms (GCM) 10K type strain sequencing project: providing services to taxonomists for standard genome sequencing and annotation.</title>
        <authorList>
            <consortium name="The Broad Institute Genomics Platform"/>
            <consortium name="The Broad Institute Genome Sequencing Center for Infectious Disease"/>
            <person name="Wu L."/>
            <person name="Ma J."/>
        </authorList>
    </citation>
    <scope>NUCLEOTIDE SEQUENCE [LARGE SCALE GENOMIC DNA]</scope>
    <source>
        <strain evidence="3">CGMCC 1.3240</strain>
    </source>
</reference>
<sequence length="59" mass="6820">MSIEQIHRIIELQLQQKGPYQIANDVKIVRKYMAQEDFPPQVPVAQTKPSKLKSVQTND</sequence>
<comment type="caution">
    <text evidence="2">The sequence shown here is derived from an EMBL/GenBank/DDBJ whole genome shotgun (WGS) entry which is preliminary data.</text>
</comment>
<gene>
    <name evidence="2" type="ORF">ACFPYJ_02630</name>
</gene>
<dbReference type="EMBL" id="JBHSOW010000014">
    <property type="protein sequence ID" value="MFC5648028.1"/>
    <property type="molecule type" value="Genomic_DNA"/>
</dbReference>
<feature type="compositionally biased region" description="Polar residues" evidence="1">
    <location>
        <begin position="47"/>
        <end position="59"/>
    </location>
</feature>
<evidence type="ECO:0000313" key="2">
    <source>
        <dbReference type="EMBL" id="MFC5648028.1"/>
    </source>
</evidence>
<proteinExistence type="predicted"/>